<evidence type="ECO:0000256" key="3">
    <source>
        <dbReference type="ARBA" id="ARBA00023163"/>
    </source>
</evidence>
<evidence type="ECO:0000313" key="5">
    <source>
        <dbReference type="EMBL" id="MBB3928561.1"/>
    </source>
</evidence>
<accession>A0A7W6BK71</accession>
<reference evidence="5 6" key="1">
    <citation type="submission" date="2020-08" db="EMBL/GenBank/DDBJ databases">
        <title>Genomic Encyclopedia of Type Strains, Phase IV (KMG-IV): sequencing the most valuable type-strain genomes for metagenomic binning, comparative biology and taxonomic classification.</title>
        <authorList>
            <person name="Goeker M."/>
        </authorList>
    </citation>
    <scope>NUCLEOTIDE SEQUENCE [LARGE SCALE GENOMIC DNA]</scope>
    <source>
        <strain evidence="5 6">DSM 26189</strain>
    </source>
</reference>
<dbReference type="PANTHER" id="PTHR33204:SF39">
    <property type="entry name" value="TRANSCRIPTIONAL REGULATORY PROTEIN"/>
    <property type="match status" value="1"/>
</dbReference>
<evidence type="ECO:0000256" key="2">
    <source>
        <dbReference type="ARBA" id="ARBA00023125"/>
    </source>
</evidence>
<dbReference type="Pfam" id="PF01638">
    <property type="entry name" value="HxlR"/>
    <property type="match status" value="1"/>
</dbReference>
<comment type="caution">
    <text evidence="5">The sequence shown here is derived from an EMBL/GenBank/DDBJ whole genome shotgun (WGS) entry which is preliminary data.</text>
</comment>
<keyword evidence="1" id="KW-0805">Transcription regulation</keyword>
<dbReference type="InterPro" id="IPR002577">
    <property type="entry name" value="HTH_HxlR"/>
</dbReference>
<proteinExistence type="predicted"/>
<dbReference type="SUPFAM" id="SSF46785">
    <property type="entry name" value="Winged helix' DNA-binding domain"/>
    <property type="match status" value="1"/>
</dbReference>
<evidence type="ECO:0000259" key="4">
    <source>
        <dbReference type="PROSITE" id="PS51118"/>
    </source>
</evidence>
<evidence type="ECO:0000313" key="6">
    <source>
        <dbReference type="Proteomes" id="UP000571950"/>
    </source>
</evidence>
<dbReference type="GO" id="GO:0003677">
    <property type="term" value="F:DNA binding"/>
    <property type="evidence" value="ECO:0007669"/>
    <property type="project" value="UniProtKB-KW"/>
</dbReference>
<protein>
    <submittedName>
        <fullName evidence="5">DNA-binding HxlR family transcriptional regulator</fullName>
    </submittedName>
</protein>
<organism evidence="5 6">
    <name type="scientific">Sphingobium jiangsuense</name>
    <dbReference type="NCBI Taxonomy" id="870476"/>
    <lineage>
        <taxon>Bacteria</taxon>
        <taxon>Pseudomonadati</taxon>
        <taxon>Pseudomonadota</taxon>
        <taxon>Alphaproteobacteria</taxon>
        <taxon>Sphingomonadales</taxon>
        <taxon>Sphingomonadaceae</taxon>
        <taxon>Sphingobium</taxon>
    </lineage>
</organism>
<dbReference type="EMBL" id="JACIDT010000027">
    <property type="protein sequence ID" value="MBB3928561.1"/>
    <property type="molecule type" value="Genomic_DNA"/>
</dbReference>
<sequence length="150" mass="16820">MTDFDDFEGLDDASRAGLRTLTGDMQQHGAERDAPIRTVFGLLGDRWSTLILLLLNIGPFRHALMRRLLDRLSAEGRISQRVLTLKLRQLERNGLVVRSVSDDVPPKVGYALTPLGAELVAEARRLLGWVQQNRTRIEQARAAFDAAEED</sequence>
<dbReference type="RefSeq" id="WP_188073837.1">
    <property type="nucleotide sequence ID" value="NZ_BSPS01000038.1"/>
</dbReference>
<feature type="domain" description="HTH hxlR-type" evidence="4">
    <location>
        <begin position="34"/>
        <end position="138"/>
    </location>
</feature>
<evidence type="ECO:0000256" key="1">
    <source>
        <dbReference type="ARBA" id="ARBA00023015"/>
    </source>
</evidence>
<gene>
    <name evidence="5" type="ORF">GGR43_004306</name>
</gene>
<dbReference type="Proteomes" id="UP000571950">
    <property type="component" value="Unassembled WGS sequence"/>
</dbReference>
<keyword evidence="3" id="KW-0804">Transcription</keyword>
<dbReference type="InterPro" id="IPR036390">
    <property type="entry name" value="WH_DNA-bd_sf"/>
</dbReference>
<keyword evidence="2 5" id="KW-0238">DNA-binding</keyword>
<dbReference type="Gene3D" id="1.10.10.10">
    <property type="entry name" value="Winged helix-like DNA-binding domain superfamily/Winged helix DNA-binding domain"/>
    <property type="match status" value="1"/>
</dbReference>
<name>A0A7W6BK71_9SPHN</name>
<keyword evidence="6" id="KW-1185">Reference proteome</keyword>
<dbReference type="AlphaFoldDB" id="A0A7W6BK71"/>
<dbReference type="PANTHER" id="PTHR33204">
    <property type="entry name" value="TRANSCRIPTIONAL REGULATOR, MARR FAMILY"/>
    <property type="match status" value="1"/>
</dbReference>
<dbReference type="PROSITE" id="PS51118">
    <property type="entry name" value="HTH_HXLR"/>
    <property type="match status" value="1"/>
</dbReference>
<dbReference type="InterPro" id="IPR036388">
    <property type="entry name" value="WH-like_DNA-bd_sf"/>
</dbReference>